<dbReference type="EMBL" id="CP054706">
    <property type="protein sequence ID" value="QQK80844.1"/>
    <property type="molecule type" value="Genomic_DNA"/>
</dbReference>
<sequence>MHFLFGILIFTIVAVAGYFFLLAFTSFAETAIVILALVLAFLAEFTYMKIRADG</sequence>
<accession>A0A7T6ZC90</accession>
<keyword evidence="1" id="KW-0472">Membrane</keyword>
<gene>
    <name evidence="2" type="ORF">HUG20_13705</name>
</gene>
<proteinExistence type="predicted"/>
<organism evidence="2 3">
    <name type="scientific">Salicibibacter cibi</name>
    <dbReference type="NCBI Taxonomy" id="2743001"/>
    <lineage>
        <taxon>Bacteria</taxon>
        <taxon>Bacillati</taxon>
        <taxon>Bacillota</taxon>
        <taxon>Bacilli</taxon>
        <taxon>Bacillales</taxon>
        <taxon>Bacillaceae</taxon>
        <taxon>Salicibibacter</taxon>
    </lineage>
</organism>
<dbReference type="AlphaFoldDB" id="A0A7T6ZC90"/>
<feature type="transmembrane region" description="Helical" evidence="1">
    <location>
        <begin position="30"/>
        <end position="48"/>
    </location>
</feature>
<dbReference type="Proteomes" id="UP000595349">
    <property type="component" value="Chromosome"/>
</dbReference>
<reference evidence="2 3" key="1">
    <citation type="submission" date="2020-06" db="EMBL/GenBank/DDBJ databases">
        <title>Genomic analysis of Salicibibacter sp. NKC21-4.</title>
        <authorList>
            <person name="Oh Y.J."/>
        </authorList>
    </citation>
    <scope>NUCLEOTIDE SEQUENCE [LARGE SCALE GENOMIC DNA]</scope>
    <source>
        <strain evidence="2 3">NKC21-4</strain>
    </source>
</reference>
<evidence type="ECO:0000313" key="2">
    <source>
        <dbReference type="EMBL" id="QQK80844.1"/>
    </source>
</evidence>
<evidence type="ECO:0000256" key="1">
    <source>
        <dbReference type="SAM" id="Phobius"/>
    </source>
</evidence>
<keyword evidence="1" id="KW-0812">Transmembrane</keyword>
<dbReference type="RefSeq" id="WP_200085210.1">
    <property type="nucleotide sequence ID" value="NZ_CP054706.1"/>
</dbReference>
<protein>
    <submittedName>
        <fullName evidence="2">Uncharacterized protein</fullName>
    </submittedName>
</protein>
<evidence type="ECO:0000313" key="3">
    <source>
        <dbReference type="Proteomes" id="UP000595349"/>
    </source>
</evidence>
<name>A0A7T6ZC90_9BACI</name>
<dbReference type="KEGG" id="scib:HUG20_13705"/>
<feature type="transmembrane region" description="Helical" evidence="1">
    <location>
        <begin position="7"/>
        <end position="24"/>
    </location>
</feature>
<keyword evidence="1" id="KW-1133">Transmembrane helix</keyword>
<keyword evidence="3" id="KW-1185">Reference proteome</keyword>